<dbReference type="Proteomes" id="UP000886289">
    <property type="component" value="Unassembled WGS sequence"/>
</dbReference>
<evidence type="ECO:0000256" key="13">
    <source>
        <dbReference type="RuleBase" id="RU003785"/>
    </source>
</evidence>
<organism evidence="14">
    <name type="scientific">Desulfofervidus auxilii</name>
    <dbReference type="NCBI Taxonomy" id="1621989"/>
    <lineage>
        <taxon>Bacteria</taxon>
        <taxon>Pseudomonadati</taxon>
        <taxon>Thermodesulfobacteriota</taxon>
        <taxon>Candidatus Desulfofervidia</taxon>
        <taxon>Candidatus Desulfofervidales</taxon>
        <taxon>Candidatus Desulfofervidaceae</taxon>
        <taxon>Candidatus Desulfofervidus</taxon>
    </lineage>
</organism>
<feature type="site" description="Interaction with substrate tRNA" evidence="10">
    <location>
        <position position="123"/>
    </location>
</feature>
<dbReference type="GO" id="GO:0006400">
    <property type="term" value="P:tRNA modification"/>
    <property type="evidence" value="ECO:0007669"/>
    <property type="project" value="TreeGrafter"/>
</dbReference>
<dbReference type="Pfam" id="PF01715">
    <property type="entry name" value="IPPT"/>
    <property type="match status" value="1"/>
</dbReference>
<evidence type="ECO:0000256" key="2">
    <source>
        <dbReference type="ARBA" id="ARBA00003213"/>
    </source>
</evidence>
<name>A0A7C0Y3F2_DESA2</name>
<dbReference type="HAMAP" id="MF_00185">
    <property type="entry name" value="IPP_trans"/>
    <property type="match status" value="1"/>
</dbReference>
<keyword evidence="7 10" id="KW-0067">ATP-binding</keyword>
<comment type="function">
    <text evidence="2 10 12">Catalyzes the transfer of a dimethylallyl group onto the adenine at position 37 in tRNAs that read codons beginning with uridine, leading to the formation of N6-(dimethylallyl)adenosine (i(6)A).</text>
</comment>
<protein>
    <recommendedName>
        <fullName evidence="10">tRNA dimethylallyltransferase</fullName>
        <ecNumber evidence="10">2.5.1.75</ecNumber>
    </recommendedName>
    <alternativeName>
        <fullName evidence="10">Dimethylallyl diphosphate:tRNA dimethylallyltransferase</fullName>
        <shortName evidence="10">DMAPP:tRNA dimethylallyltransferase</shortName>
        <shortName evidence="10">DMATase</shortName>
    </alternativeName>
    <alternativeName>
        <fullName evidence="10">Isopentenyl-diphosphate:tRNA isopentenyltransferase</fullName>
        <shortName evidence="10">IPP transferase</shortName>
        <shortName evidence="10">IPPT</shortName>
        <shortName evidence="10">IPTase</shortName>
    </alternativeName>
</protein>
<comment type="caution">
    <text evidence="10">Lacks conserved residue(s) required for the propagation of feature annotation.</text>
</comment>
<accession>A0A7C0Y3F2</accession>
<reference evidence="14" key="1">
    <citation type="journal article" date="2020" name="mSystems">
        <title>Genome- and Community-Level Interaction Insights into Carbon Utilization and Element Cycling Functions of Hydrothermarchaeota in Hydrothermal Sediment.</title>
        <authorList>
            <person name="Zhou Z."/>
            <person name="Liu Y."/>
            <person name="Xu W."/>
            <person name="Pan J."/>
            <person name="Luo Z.H."/>
            <person name="Li M."/>
        </authorList>
    </citation>
    <scope>NUCLEOTIDE SEQUENCE [LARGE SCALE GENOMIC DNA]</scope>
    <source>
        <strain evidence="14">HyVt-233</strain>
    </source>
</reference>
<evidence type="ECO:0000313" key="14">
    <source>
        <dbReference type="EMBL" id="HDD43341.1"/>
    </source>
</evidence>
<dbReference type="Gene3D" id="3.40.50.300">
    <property type="entry name" value="P-loop containing nucleotide triphosphate hydrolases"/>
    <property type="match status" value="1"/>
</dbReference>
<comment type="subunit">
    <text evidence="10">Monomer.</text>
</comment>
<feature type="binding site" evidence="10">
    <location>
        <begin position="12"/>
        <end position="17"/>
    </location>
    <ligand>
        <name>substrate</name>
    </ligand>
</feature>
<dbReference type="EMBL" id="DRBS01000022">
    <property type="protein sequence ID" value="HDD43341.1"/>
    <property type="molecule type" value="Genomic_DNA"/>
</dbReference>
<dbReference type="NCBIfam" id="TIGR00174">
    <property type="entry name" value="miaA"/>
    <property type="match status" value="1"/>
</dbReference>
<comment type="similarity">
    <text evidence="3 10 13">Belongs to the IPP transferase family.</text>
</comment>
<dbReference type="SUPFAM" id="SSF52540">
    <property type="entry name" value="P-loop containing nucleoside triphosphate hydrolases"/>
    <property type="match status" value="2"/>
</dbReference>
<keyword evidence="6 10" id="KW-0547">Nucleotide-binding</keyword>
<dbReference type="GO" id="GO:0052381">
    <property type="term" value="F:tRNA dimethylallyltransferase activity"/>
    <property type="evidence" value="ECO:0007669"/>
    <property type="project" value="UniProtKB-UniRule"/>
</dbReference>
<evidence type="ECO:0000256" key="10">
    <source>
        <dbReference type="HAMAP-Rule" id="MF_00185"/>
    </source>
</evidence>
<dbReference type="PANTHER" id="PTHR11088">
    <property type="entry name" value="TRNA DIMETHYLALLYLTRANSFERASE"/>
    <property type="match status" value="1"/>
</dbReference>
<sequence length="305" mass="35920">MKPKIIILTGPTGVGKTALSLSLAQKFNAEIVNADSMQIYRYMDIGTAKPSPEERKIVPHHLIDIKNPDEDYDVAQYRKDADKAIRNIFNKGKNVLVVGGTMLYLKILTHGIFPAPPSDKFLRQQLKNLAEKKGRKYLHDLLKKIDLEAANRIQPSDIIRVIRAIEVYKLTGKPISWHQKQHRFSEKPYDYLKICLYRPREELYQRIEKRVEEMFAQGLVEEVENLLKMGYTAKLKPMQAIGYRHVIAYLQGKYDLEETKRLLKRDTRRYAKRQLSWFRQEKDIEWYSVEEEKRIENAIVRFLEK</sequence>
<keyword evidence="8 10" id="KW-0460">Magnesium</keyword>
<evidence type="ECO:0000256" key="3">
    <source>
        <dbReference type="ARBA" id="ARBA00005842"/>
    </source>
</evidence>
<evidence type="ECO:0000256" key="1">
    <source>
        <dbReference type="ARBA" id="ARBA00001946"/>
    </source>
</evidence>
<dbReference type="GO" id="GO:0005524">
    <property type="term" value="F:ATP binding"/>
    <property type="evidence" value="ECO:0007669"/>
    <property type="project" value="UniProtKB-UniRule"/>
</dbReference>
<evidence type="ECO:0000256" key="7">
    <source>
        <dbReference type="ARBA" id="ARBA00022840"/>
    </source>
</evidence>
<gene>
    <name evidence="10 14" type="primary">miaA</name>
    <name evidence="14" type="ORF">ENG63_00565</name>
</gene>
<evidence type="ECO:0000256" key="12">
    <source>
        <dbReference type="RuleBase" id="RU003784"/>
    </source>
</evidence>
<dbReference type="AlphaFoldDB" id="A0A7C0Y3F2"/>
<feature type="region of interest" description="Interaction with substrate tRNA" evidence="10">
    <location>
        <begin position="35"/>
        <end position="38"/>
    </location>
</feature>
<feature type="site" description="Interaction with substrate tRNA" evidence="10">
    <location>
        <position position="101"/>
    </location>
</feature>
<evidence type="ECO:0000256" key="8">
    <source>
        <dbReference type="ARBA" id="ARBA00022842"/>
    </source>
</evidence>
<comment type="cofactor">
    <cofactor evidence="1 10">
        <name>Mg(2+)</name>
        <dbReference type="ChEBI" id="CHEBI:18420"/>
    </cofactor>
</comment>
<dbReference type="InterPro" id="IPR027417">
    <property type="entry name" value="P-loop_NTPase"/>
</dbReference>
<feature type="binding site" evidence="10">
    <location>
        <begin position="10"/>
        <end position="17"/>
    </location>
    <ligand>
        <name>ATP</name>
        <dbReference type="ChEBI" id="CHEBI:30616"/>
    </ligand>
</feature>
<dbReference type="InterPro" id="IPR018022">
    <property type="entry name" value="IPT"/>
</dbReference>
<dbReference type="EC" id="2.5.1.75" evidence="10"/>
<evidence type="ECO:0000256" key="11">
    <source>
        <dbReference type="RuleBase" id="RU003783"/>
    </source>
</evidence>
<comment type="catalytic activity">
    <reaction evidence="9 10 11">
        <text>adenosine(37) in tRNA + dimethylallyl diphosphate = N(6)-dimethylallyladenosine(37) in tRNA + diphosphate</text>
        <dbReference type="Rhea" id="RHEA:26482"/>
        <dbReference type="Rhea" id="RHEA-COMP:10162"/>
        <dbReference type="Rhea" id="RHEA-COMP:10375"/>
        <dbReference type="ChEBI" id="CHEBI:33019"/>
        <dbReference type="ChEBI" id="CHEBI:57623"/>
        <dbReference type="ChEBI" id="CHEBI:74411"/>
        <dbReference type="ChEBI" id="CHEBI:74415"/>
        <dbReference type="EC" id="2.5.1.75"/>
    </reaction>
</comment>
<evidence type="ECO:0000256" key="9">
    <source>
        <dbReference type="ARBA" id="ARBA00049563"/>
    </source>
</evidence>
<keyword evidence="4 10" id="KW-0808">Transferase</keyword>
<dbReference type="PANTHER" id="PTHR11088:SF60">
    <property type="entry name" value="TRNA DIMETHYLALLYLTRANSFERASE"/>
    <property type="match status" value="1"/>
</dbReference>
<dbReference type="InterPro" id="IPR039657">
    <property type="entry name" value="Dimethylallyltransferase"/>
</dbReference>
<comment type="caution">
    <text evidence="14">The sequence shown here is derived from an EMBL/GenBank/DDBJ whole genome shotgun (WGS) entry which is preliminary data.</text>
</comment>
<proteinExistence type="inferred from homology"/>
<evidence type="ECO:0000256" key="5">
    <source>
        <dbReference type="ARBA" id="ARBA00022694"/>
    </source>
</evidence>
<evidence type="ECO:0000256" key="6">
    <source>
        <dbReference type="ARBA" id="ARBA00022741"/>
    </source>
</evidence>
<evidence type="ECO:0000256" key="4">
    <source>
        <dbReference type="ARBA" id="ARBA00022679"/>
    </source>
</evidence>
<keyword evidence="5 10" id="KW-0819">tRNA processing</keyword>
<dbReference type="Gene3D" id="1.10.20.140">
    <property type="match status" value="1"/>
</dbReference>